<feature type="non-terminal residue" evidence="2">
    <location>
        <position position="128"/>
    </location>
</feature>
<name>G3AIB7_SPAPN</name>
<evidence type="ECO:0000313" key="3">
    <source>
        <dbReference type="Proteomes" id="UP000000709"/>
    </source>
</evidence>
<dbReference type="eggNOG" id="ENOG502QPJP">
    <property type="taxonomic scope" value="Eukaryota"/>
</dbReference>
<evidence type="ECO:0000256" key="1">
    <source>
        <dbReference type="SAM" id="MobiDB-lite"/>
    </source>
</evidence>
<keyword evidence="3" id="KW-1185">Reference proteome</keyword>
<evidence type="ECO:0000313" key="2">
    <source>
        <dbReference type="EMBL" id="EGW33686.1"/>
    </source>
</evidence>
<dbReference type="GeneID" id="18870758"/>
<dbReference type="InterPro" id="IPR021017">
    <property type="entry name" value="Mediator_Med2_fun"/>
</dbReference>
<reference evidence="2 3" key="1">
    <citation type="journal article" date="2011" name="Proc. Natl. Acad. Sci. U.S.A.">
        <title>Comparative genomics of xylose-fermenting fungi for enhanced biofuel production.</title>
        <authorList>
            <person name="Wohlbach D.J."/>
            <person name="Kuo A."/>
            <person name="Sato T.K."/>
            <person name="Potts K.M."/>
            <person name="Salamov A.A."/>
            <person name="LaButti K.M."/>
            <person name="Sun H."/>
            <person name="Clum A."/>
            <person name="Pangilinan J.L."/>
            <person name="Lindquist E.A."/>
            <person name="Lucas S."/>
            <person name="Lapidus A."/>
            <person name="Jin M."/>
            <person name="Gunawan C."/>
            <person name="Balan V."/>
            <person name="Dale B.E."/>
            <person name="Jeffries T.W."/>
            <person name="Zinkel R."/>
            <person name="Barry K.W."/>
            <person name="Grigoriev I.V."/>
            <person name="Gasch A.P."/>
        </authorList>
    </citation>
    <scope>NUCLEOTIDE SEQUENCE [LARGE SCALE GENOMIC DNA]</scope>
    <source>
        <strain evidence="3">NRRL Y-27907 / 11-Y1</strain>
    </source>
</reference>
<dbReference type="OMA" id="DARWCID"/>
<protein>
    <submittedName>
        <fullName evidence="2">Uncharacterized protein</fullName>
    </submittedName>
</protein>
<dbReference type="RefSeq" id="XP_007373270.1">
    <property type="nucleotide sequence ID" value="XM_007373208.1"/>
</dbReference>
<gene>
    <name evidence="2" type="ORF">SPAPADRAFT_147604</name>
</gene>
<dbReference type="Proteomes" id="UP000000709">
    <property type="component" value="Unassembled WGS sequence"/>
</dbReference>
<sequence length="128" mass="15089">MSSANLQTKLDASLNDILKTSGYIFEVLNNNKKQSNLLTGPNNQLITPQIIAQLSHQMLKFDDILDETITKFNDARWCIDQMVENKQRQEEMKIREEQERARRLKEEEEQKQRRIKEEQEEQARAKAA</sequence>
<organism evidence="3">
    <name type="scientific">Spathaspora passalidarum (strain NRRL Y-27907 / 11-Y1)</name>
    <dbReference type="NCBI Taxonomy" id="619300"/>
    <lineage>
        <taxon>Eukaryota</taxon>
        <taxon>Fungi</taxon>
        <taxon>Dikarya</taxon>
        <taxon>Ascomycota</taxon>
        <taxon>Saccharomycotina</taxon>
        <taxon>Pichiomycetes</taxon>
        <taxon>Debaryomycetaceae</taxon>
        <taxon>Spathaspora</taxon>
    </lineage>
</organism>
<dbReference type="AlphaFoldDB" id="G3AIB7"/>
<proteinExistence type="predicted"/>
<dbReference type="InParanoid" id="G3AIB7"/>
<accession>G3AIB7</accession>
<dbReference type="HOGENOM" id="CLU_067134_1_0_1"/>
<feature type="region of interest" description="Disordered" evidence="1">
    <location>
        <begin position="100"/>
        <end position="128"/>
    </location>
</feature>
<dbReference type="Pfam" id="PF11214">
    <property type="entry name" value="Med2"/>
    <property type="match status" value="1"/>
</dbReference>
<dbReference type="OrthoDB" id="4092858at2759"/>
<dbReference type="KEGG" id="spaa:SPAPADRAFT_147604"/>
<dbReference type="EMBL" id="GL996500">
    <property type="protein sequence ID" value="EGW33686.1"/>
    <property type="molecule type" value="Genomic_DNA"/>
</dbReference>